<feature type="compositionally biased region" description="Low complexity" evidence="1">
    <location>
        <begin position="1850"/>
        <end position="1861"/>
    </location>
</feature>
<feature type="domain" description="Cadherin-like" evidence="4">
    <location>
        <begin position="3511"/>
        <end position="3605"/>
    </location>
</feature>
<dbReference type="InterPro" id="IPR013783">
    <property type="entry name" value="Ig-like_fold"/>
</dbReference>
<feature type="region of interest" description="Disordered" evidence="1">
    <location>
        <begin position="3831"/>
        <end position="3872"/>
    </location>
</feature>
<feature type="region of interest" description="Disordered" evidence="1">
    <location>
        <begin position="1824"/>
        <end position="1861"/>
    </location>
</feature>
<evidence type="ECO:0000313" key="6">
    <source>
        <dbReference type="Proteomes" id="UP001367030"/>
    </source>
</evidence>
<dbReference type="Proteomes" id="UP001367030">
    <property type="component" value="Unassembled WGS sequence"/>
</dbReference>
<dbReference type="Gene3D" id="2.60.120.260">
    <property type="entry name" value="Galactose-binding domain-like"/>
    <property type="match status" value="1"/>
</dbReference>
<organism evidence="5 6">
    <name type="scientific">Variovorax robiniae</name>
    <dbReference type="NCBI Taxonomy" id="1836199"/>
    <lineage>
        <taxon>Bacteria</taxon>
        <taxon>Pseudomonadati</taxon>
        <taxon>Pseudomonadota</taxon>
        <taxon>Betaproteobacteria</taxon>
        <taxon>Burkholderiales</taxon>
        <taxon>Comamonadaceae</taxon>
        <taxon>Variovorax</taxon>
    </lineage>
</organism>
<dbReference type="Pfam" id="PF17963">
    <property type="entry name" value="Big_9"/>
    <property type="match status" value="1"/>
</dbReference>
<feature type="domain" description="RapA2 cadherin-like" evidence="3">
    <location>
        <begin position="2070"/>
        <end position="2145"/>
    </location>
</feature>
<dbReference type="NCBIfam" id="TIGR01965">
    <property type="entry name" value="VCBS_repeat"/>
    <property type="match status" value="1"/>
</dbReference>
<dbReference type="Pfam" id="PF14252">
    <property type="entry name" value="DUF4347"/>
    <property type="match status" value="1"/>
</dbReference>
<proteinExistence type="predicted"/>
<dbReference type="InterPro" id="IPR008979">
    <property type="entry name" value="Galactose-bd-like_sf"/>
</dbReference>
<accession>A0ABU8X9N1</accession>
<evidence type="ECO:0000313" key="5">
    <source>
        <dbReference type="EMBL" id="MEJ8855830.1"/>
    </source>
</evidence>
<feature type="domain" description="Cadherin-like" evidence="4">
    <location>
        <begin position="3386"/>
        <end position="3493"/>
    </location>
</feature>
<evidence type="ECO:0000259" key="2">
    <source>
        <dbReference type="Pfam" id="PF14252"/>
    </source>
</evidence>
<dbReference type="RefSeq" id="WP_340335906.1">
    <property type="nucleotide sequence ID" value="NZ_JBBKZS010000005.1"/>
</dbReference>
<feature type="compositionally biased region" description="Low complexity" evidence="1">
    <location>
        <begin position="3842"/>
        <end position="3855"/>
    </location>
</feature>
<feature type="compositionally biased region" description="Basic and acidic residues" evidence="1">
    <location>
        <begin position="3861"/>
        <end position="3870"/>
    </location>
</feature>
<dbReference type="SUPFAM" id="SSF50939">
    <property type="entry name" value="Sialidases"/>
    <property type="match status" value="1"/>
</dbReference>
<dbReference type="InterPro" id="IPR010221">
    <property type="entry name" value="VCBS_dom"/>
</dbReference>
<dbReference type="Pfam" id="PF17892">
    <property type="entry name" value="Cadherin_5"/>
    <property type="match status" value="2"/>
</dbReference>
<dbReference type="InterPro" id="IPR053786">
    <property type="entry name" value="LEPRxLL_CS"/>
</dbReference>
<dbReference type="InterPro" id="IPR028974">
    <property type="entry name" value="TSP_type-3_rpt"/>
</dbReference>
<evidence type="ECO:0000259" key="3">
    <source>
        <dbReference type="Pfam" id="PF17803"/>
    </source>
</evidence>
<comment type="caution">
    <text evidence="5">The sequence shown here is derived from an EMBL/GenBank/DDBJ whole genome shotgun (WGS) entry which is preliminary data.</text>
</comment>
<dbReference type="InterPro" id="IPR025592">
    <property type="entry name" value="DUF4347"/>
</dbReference>
<feature type="domain" description="DUF4347" evidence="2">
    <location>
        <begin position="95"/>
        <end position="247"/>
    </location>
</feature>
<dbReference type="InterPro" id="IPR036278">
    <property type="entry name" value="Sialidase_sf"/>
</dbReference>
<dbReference type="Gene3D" id="2.60.40.1200">
    <property type="match status" value="2"/>
</dbReference>
<feature type="domain" description="RapA2 cadherin-like" evidence="3">
    <location>
        <begin position="3253"/>
        <end position="3351"/>
    </location>
</feature>
<dbReference type="InterPro" id="IPR041690">
    <property type="entry name" value="Cadherin_5"/>
</dbReference>
<dbReference type="Pfam" id="PF17803">
    <property type="entry name" value="Cadherin_4"/>
    <property type="match status" value="2"/>
</dbReference>
<protein>
    <submittedName>
        <fullName evidence="5">Tandem-95 repeat protein</fullName>
    </submittedName>
</protein>
<dbReference type="CDD" id="cd11304">
    <property type="entry name" value="Cadherin_repeat"/>
    <property type="match status" value="1"/>
</dbReference>
<dbReference type="EMBL" id="JBBKZS010000005">
    <property type="protein sequence ID" value="MEJ8855830.1"/>
    <property type="molecule type" value="Genomic_DNA"/>
</dbReference>
<sequence length="3895" mass="388083">MFKRNTQARHHAEVDWSRPSADLAAPLHLQALEPRVLLDAAAAATAMQHQADMQALAVQAVHDMQAEAALVQALAHAMAPPSVTPPAVAPHGPAVYFIDAALPDTQQLVAALPANAEVHYIEPGTDGVKDIAQALQGRTGISAIHIVGHGSEGVADLGTATLTTATMQGAYRDELAAIGRTLTPDGDILLYACDFGAGADGLFAAQMLGSLTQADIAASTDLTGTGRLGGDWQLELHIGTIDAQALAAPEWNHLLVPGPSAITVWSPTDTTADGTNTATVTQTATGGIARTIDFTLNAFDGPGDGAVTQTADWSTIAATSAVAAGAVNAGSINDATTVDVSSLGGAATNTIGFTHASGNAVTLIDPVILISGGDAGSVFTFTDPGVTGLVILQQNGVTATVTGNQLSFATGGNLASDGVAVRVQGSFTSAIHFTATSPQPDGAALMSLLVGDVDVAGSFNQMPAAQSMQQAGTLVLSGANAIQVVDVDGIDPTGVEPIITVTLTATGGTMNLTDTTGLSFTSGDGLQDATLSFSGTRSAVNAALNGLTYTGNVDFFGTGAIDVQSTDANSPVVNSTSLPITLAESTNHAPVLSNLRVDGVVPLADSLDPPVGAVGLAVTDIANDINITDQDAGAVKGIAINTLDTTLGTWWYSIDNGANWSRFGAISYSTSLLLAADNSRIYLQSDGEFGGRVDNGFTFRAWDQTTGVNGTRVDTNANGGTHAFSIVFDTVAVDVLSSNLAPGNTLPASFTTPEDTDVALTGLSVTDTDAGATDTYSIALTVGSGTLNATAGGGVTVTGGGTTSLTLSGTLANINAFLAASAPVYTPVPNFNGSVPLTMLTNDGAPGAAQTDSDTSAIVVTPVNDAPVLDPTPVLAMPGMVEDSGVVPTGAAGVAVSSLLTTNVTDIDVTPAPIKGMAITGADATNGTWYYSTNGGSSWQVMGAVSDASALLLSSPSNSRICFRPNANFTGTVDPVLTFRAWDATSGTLGSKANTTPNGGTTAFSIATDTLSIAVSAVNDPPVNGFPAAGWTAPEDTQQTLTGLSVSDVDAGAANITVRLSVPNGFLTAFAGNGVTVGGNGTTSILLTGTAADITAWLAATPPVYSPPAEFSGTAVLTMVSDDAGNTGTGGAKTDTDTINIVVTAVDDPPVITLTTNLLTNGSFESGSAGWTSNTGGVETNPSAFYGVPATPDGTRVMEVEGSANTPETAETWDETSVPTIVGETYRLSFIAVNRAGHVGDSGYASIDGVKVLPFVTTSVWTTYSISFTATSTSTVVRITSTGSASGSGANPLPGDGEGLIVDDVQVHQISSATQTTWTEDGPAVAVAPTPLITDADSANMVSARLVITNAEAGDELLVQGALPAGITASYDAATFTLTLTGSATKAAYDSAIQNVYFQSTSQDPPAGLRDIAVTVNDGTSNSNTAIANVLVEKANDPPVNTLPPTYGTGKDQSLALTGLSVADPDVETGEISVTLSVTSGTLTGTSGAGVTVTGSGTASLSLTGTLASINAFLASAAAPLFVPAAGSTADVTLTMLTNDGGNTGTGGALTDTDIATITILADGDGDGSPDSADIDDDNDGILDVNESSPVSVSFSTATSTATPVAAQPITMINDGITTPANYYLTDDITIALMTFSFAQPTDGVRAIQIYNNGGNNITDGESMGAIGTINVYDANNQLLYSSTAYAADDSIPEGAAGRPFTIALPGLNGVSRVEFVNVRSRTNGSNPGISVGEIVAVGAVDIDTDGDGVPDRLDLDSDNDGITDNVEAQASAAYIAPSGQGAAMVDADGDGLDDNYDANTAGADRSVGLVPVNTDATAAVPDAIPDVLDPDSDNDGTPDIAERGDGRPTSITSSTDTDGDGLLDIFEGPVVNNGYVVTGANLTGTTINLLDSDADAGAGGASAVPMTADFDFRDAANTPFIDLNSPAIGSDTARNNTVNYSDGQPPVNIATATAGINDVQENDLASLHIAVAGTLDGANEIVNIGGKDFALNANSTQTASAGTTPFLIAYTVADGFTITRNGGGVMTPADLALLVRGITYRDTLPHATEGSRTLTFTLTDSTALASPDAVATIVVTPANNPPVAVDDTLVTNEDTPLPMTLAANDTDVDGDTLSVYSINGTVLTPGTAQDIVVPNGHVTVSTTGVTTVLAGTFAIVTPQFPLATLTIGSTTFTTAELQAFTPAAPSAAIAMAHGTLQVIGFDVATGTLDYRFTLTSAADHTAGNVIDTINLSLTDSVGNNTAAFPKTLAIEIVDDVPTATGDAAAITENAAPNTVTGNVETNDVPGADGVTTTGIVAGLTPAAGNVAAPVAGNFGSVTMQADGSWVYTLDNANPFVDALGTGQSLTDTFTYQVTDADGDVATAQLVVTINGANDAPVNTVPGAQTVDEDTVLAFTGPALISVNDVDRNIATTRVSVAHGTLNLTPGGATVVGGALGTGSITLSGTQAFINASLATLTYQGLLDFNGTDTLTIVSTDSDGTPLSDTDTVLINVTPVNDAPVNTVPGAQAVNEDTPLAFTGAATISVNDVDGNLATTQLSVNSGTLTVTPGGATISAGASGSATLTLSGTQAQINAALATLSYQGNANFNGTDTLTVLSTDGGAPALTDSDTIQITVNPINDAPVNTLPATGWTTNEDTTLPLTGIAVTDVDSAAGPITVQLSVTTGTLTAANGTGVTVAGSGTASIVLSGTVADINAYLASAAAPVYVPVPEASGPVTLSMITSDAGNSGAGGPLTDSDTALINVVAINDAPVNTLPLAGWTTDEDVPVVLTGISALDIDAGLGIVTVQLSVNSGTLSANNAGNVAVTGSGTATILFTGTLPDINAYLASLEAPVYTPALNATGGFVLTMVTDDLGNTGAGGAQRDLDTTTVAINVGAQDDPPVNTLPAAGWTTNEDTAIALTGLSIADVDAGLGIISVQLSVDAGTLTANDFGNITVTNSGTSSITLTGRLIGINLYLASAAAPVYHPAADANGTVTLTMLTNDNGNTGTGGPLTDTDTALITINPVNDAPINTLPAAGWTTNEDTAVALTGLAVADVDAAAGTITVQLGVDSGTLTAANGAGVTVANSGSASLTLSGTLADINAYLASAAAPTYTPVPDANGAVTLTLLTNDGGNTGVGGPLTDADTATINITPVNDAPVHTVPGPQVVNEDTPLAFTGAALISVDDLDGNLATTQLTVANGTLTVDLAGGATVSAGANGSNTLTLAGTQAQINAALATLRYQGHANFNGSDSLSIVSTDTGAPILGDGDTIAITVTPVNDAPVAANDGPFATAPNTPVTGNVITGTPADAGADFDIDLDALAVTQFTVDANGDGTPEAFAPGTTAKLTSGTGQPIGTLVINADGGFVFTPAPGYDGPVPPASYIVSDGNATGTATLSFNAVPNTPPVTQADVAVTDEDTPLSVPAATGLLANDSDADGDALAITDYSVAGLGSFAPGASANIAGIGVLTINADGSYAFVPAPDYNGPVPAVSYTMSDGSTARTGTLALSVTPVNDVPAVGNGGGSSLGGAIIVDADSGLLAGATDIDGDDLVITSFTVDGVPGPIPAGTPANIPGVGVLTINPDGSYSFVPDNGFSGPLPKTSFTVSDGEGGTATGELSLDVIAQPQPQPPAPLGDAPVNASFVFVYAPGDAAQGSPTPAPMGSVSGAVLGAVADLGNIGVSTLLGSDNVILNAVNDLASLNGTHLTGDELALGSPAGYNAISHAAGGNGGLGERFGGLGARASDTDRLDFAALGSGSSLRLMAAPGRTDVVLEMQTRGRQIWIGVDDTLDTGRSPIQRVDVTLADGRPLPPWIRVDASGLILIEAPAGTEMIGLRITVLRRSGESHTHTVDVDTGADQLQQRATAAPQRPANGTRADATHHDDPPRDFATQLAQASRRPAEVDAALLEALA</sequence>
<keyword evidence="6" id="KW-1185">Reference proteome</keyword>
<reference evidence="5 6" key="1">
    <citation type="submission" date="2024-03" db="EMBL/GenBank/DDBJ databases">
        <title>Novel species of the genus Variovorax.</title>
        <authorList>
            <person name="Liu Q."/>
            <person name="Xin Y.-H."/>
        </authorList>
    </citation>
    <scope>NUCLEOTIDE SEQUENCE [LARGE SCALE GENOMIC DNA]</scope>
    <source>
        <strain evidence="5 6">KACC 18901</strain>
    </source>
</reference>
<dbReference type="SUPFAM" id="SSF49785">
    <property type="entry name" value="Galactose-binding domain-like"/>
    <property type="match status" value="1"/>
</dbReference>
<evidence type="ECO:0000259" key="4">
    <source>
        <dbReference type="Pfam" id="PF17892"/>
    </source>
</evidence>
<gene>
    <name evidence="5" type="ORF">WKW79_14700</name>
</gene>
<name>A0ABU8X9N1_9BURK</name>
<evidence type="ECO:0000256" key="1">
    <source>
        <dbReference type="SAM" id="MobiDB-lite"/>
    </source>
</evidence>
<dbReference type="NCBIfam" id="NF012209">
    <property type="entry name" value="LEPR-8K"/>
    <property type="match status" value="1"/>
</dbReference>
<dbReference type="Gene3D" id="4.10.1080.10">
    <property type="entry name" value="TSP type-3 repeat"/>
    <property type="match status" value="1"/>
</dbReference>
<dbReference type="InterPro" id="IPR040853">
    <property type="entry name" value="RapA2_cadherin-like"/>
</dbReference>
<dbReference type="Gene3D" id="2.60.40.10">
    <property type="entry name" value="Immunoglobulins"/>
    <property type="match status" value="1"/>
</dbReference>
<dbReference type="NCBIfam" id="NF012211">
    <property type="entry name" value="tand_rpt_95"/>
    <property type="match status" value="3"/>
</dbReference>